<dbReference type="InterPro" id="IPR050566">
    <property type="entry name" value="Deoxyribonucleoside_kinase"/>
</dbReference>
<feature type="domain" description="Tim10-like" evidence="8">
    <location>
        <begin position="325"/>
        <end position="384"/>
    </location>
</feature>
<dbReference type="Gene3D" id="1.10.287.810">
    <property type="entry name" value="Mitochondrial import inner membrane translocase subunit tim13 like domains"/>
    <property type="match status" value="1"/>
</dbReference>
<organism evidence="10 11">
    <name type="scientific">Heterostelium pallidum (strain ATCC 26659 / Pp 5 / PN500)</name>
    <name type="common">Cellular slime mold</name>
    <name type="synonym">Polysphondylium pallidum</name>
    <dbReference type="NCBI Taxonomy" id="670386"/>
    <lineage>
        <taxon>Eukaryota</taxon>
        <taxon>Amoebozoa</taxon>
        <taxon>Evosea</taxon>
        <taxon>Eumycetozoa</taxon>
        <taxon>Dictyostelia</taxon>
        <taxon>Acytosteliales</taxon>
        <taxon>Acytosteliaceae</taxon>
        <taxon>Heterostelium</taxon>
    </lineage>
</organism>
<keyword evidence="6" id="KW-0472">Membrane</keyword>
<keyword evidence="2" id="KW-0808">Transferase</keyword>
<evidence type="ECO:0000259" key="7">
    <source>
        <dbReference type="Pfam" id="PF01712"/>
    </source>
</evidence>
<dbReference type="Pfam" id="PF01712">
    <property type="entry name" value="dNK"/>
    <property type="match status" value="1"/>
</dbReference>
<keyword evidence="6" id="KW-0812">Transmembrane</keyword>
<dbReference type="RefSeq" id="XP_020433485.1">
    <property type="nucleotide sequence ID" value="XM_020576236.1"/>
</dbReference>
<evidence type="ECO:0000259" key="8">
    <source>
        <dbReference type="Pfam" id="PF02953"/>
    </source>
</evidence>
<proteinExistence type="inferred from homology"/>
<keyword evidence="6" id="KW-1133">Transmembrane helix</keyword>
<accession>D3B9Y0</accession>
<evidence type="ECO:0000313" key="10">
    <source>
        <dbReference type="EMBL" id="EFA81367.1"/>
    </source>
</evidence>
<name>D3B9Y0_HETP5</name>
<dbReference type="GO" id="GO:0005524">
    <property type="term" value="F:ATP binding"/>
    <property type="evidence" value="ECO:0007669"/>
    <property type="project" value="UniProtKB-KW"/>
</dbReference>
<sequence length="390" mass="46260">MSRSDSPVYSIFRGNDQLEALHIGISGLIGVGKTTLCTALGKVLNLPTYYEGVIDNAYLEDFYKDPKKYSFPLQIYLLNQRFQQQQLIIWQGKGGVQDRTIYEDSVFAKMLMESGNMEKRDYETYCSMFRNLSNFMRIPNLIVHLDVSPQESLNRIRLRNRDCEKGITLDYLVALDRAYQEFLQDISKYIAVIRVNWGEYKDAEELAAEIKKEYLKMRNIHMRKTVIHNGEVKQIDVKNIYEREKDMDDTDVEFHYFFTKDNIKIKFFIWLFFQYLAVKIEFGAVFFVISVAVYMFRNLGKKQKNIRKMSRKLTKQEEERITHAINKMQMKEVINTTFQITNHCFEACINNFRLRKLDNDEELCVYKCIEKNEKFAMVLAEHFAKIEQQQ</sequence>
<evidence type="ECO:0000256" key="3">
    <source>
        <dbReference type="ARBA" id="ARBA00022741"/>
    </source>
</evidence>
<feature type="domain" description="Deoxynucleoside kinase" evidence="7">
    <location>
        <begin position="23"/>
        <end position="212"/>
    </location>
</feature>
<dbReference type="InterPro" id="IPR035427">
    <property type="entry name" value="Tim10-like_dom_sf"/>
</dbReference>
<protein>
    <submittedName>
        <fullName evidence="10">Deoxyadenosine kinase</fullName>
    </submittedName>
</protein>
<evidence type="ECO:0000256" key="2">
    <source>
        <dbReference type="ARBA" id="ARBA00022679"/>
    </source>
</evidence>
<dbReference type="STRING" id="670386.D3B9Y0"/>
<dbReference type="GO" id="GO:0019136">
    <property type="term" value="F:deoxynucleoside kinase activity"/>
    <property type="evidence" value="ECO:0007669"/>
    <property type="project" value="TreeGrafter"/>
</dbReference>
<dbReference type="AlphaFoldDB" id="D3B9Y0"/>
<feature type="transmembrane region" description="Helical" evidence="6">
    <location>
        <begin position="267"/>
        <end position="296"/>
    </location>
</feature>
<evidence type="ECO:0000256" key="1">
    <source>
        <dbReference type="ARBA" id="ARBA00007420"/>
    </source>
</evidence>
<dbReference type="CDD" id="cd01673">
    <property type="entry name" value="dNK"/>
    <property type="match status" value="1"/>
</dbReference>
<dbReference type="GO" id="GO:0005739">
    <property type="term" value="C:mitochondrion"/>
    <property type="evidence" value="ECO:0007669"/>
    <property type="project" value="TreeGrafter"/>
</dbReference>
<dbReference type="SUPFAM" id="SSF144122">
    <property type="entry name" value="Tim10-like"/>
    <property type="match status" value="1"/>
</dbReference>
<evidence type="ECO:0000259" key="9">
    <source>
        <dbReference type="Pfam" id="PF10260"/>
    </source>
</evidence>
<dbReference type="Pfam" id="PF02953">
    <property type="entry name" value="zf-Tim10_DDP"/>
    <property type="match status" value="1"/>
</dbReference>
<dbReference type="InterPro" id="IPR019387">
    <property type="entry name" value="SAYSvFN_dom"/>
</dbReference>
<dbReference type="InterPro" id="IPR027417">
    <property type="entry name" value="P-loop_NTPase"/>
</dbReference>
<dbReference type="Pfam" id="PF10260">
    <property type="entry name" value="SAYSvFN"/>
    <property type="match status" value="1"/>
</dbReference>
<dbReference type="InParanoid" id="D3B9Y0"/>
<reference evidence="10 11" key="1">
    <citation type="journal article" date="2011" name="Genome Res.">
        <title>Phylogeny-wide analysis of social amoeba genomes highlights ancient origins for complex intercellular communication.</title>
        <authorList>
            <person name="Heidel A.J."/>
            <person name="Lawal H.M."/>
            <person name="Felder M."/>
            <person name="Schilde C."/>
            <person name="Helps N.R."/>
            <person name="Tunggal B."/>
            <person name="Rivero F."/>
            <person name="John U."/>
            <person name="Schleicher M."/>
            <person name="Eichinger L."/>
            <person name="Platzer M."/>
            <person name="Noegel A.A."/>
            <person name="Schaap P."/>
            <person name="Gloeckner G."/>
        </authorList>
    </citation>
    <scope>NUCLEOTIDE SEQUENCE [LARGE SCALE GENOMIC DNA]</scope>
    <source>
        <strain evidence="11">ATCC 26659 / Pp 5 / PN500</strain>
    </source>
</reference>
<dbReference type="InterPro" id="IPR004217">
    <property type="entry name" value="Tim10-like"/>
</dbReference>
<dbReference type="GeneID" id="31360836"/>
<evidence type="ECO:0000256" key="4">
    <source>
        <dbReference type="ARBA" id="ARBA00022777"/>
    </source>
</evidence>
<comment type="caution">
    <text evidence="10">The sequence shown here is derived from an EMBL/GenBank/DDBJ whole genome shotgun (WGS) entry which is preliminary data.</text>
</comment>
<keyword evidence="5" id="KW-0067">ATP-binding</keyword>
<gene>
    <name evidence="10" type="primary">dak</name>
    <name evidence="10" type="ORF">PPL_05351</name>
</gene>
<evidence type="ECO:0000256" key="5">
    <source>
        <dbReference type="ARBA" id="ARBA00022840"/>
    </source>
</evidence>
<dbReference type="EMBL" id="ADBJ01000025">
    <property type="protein sequence ID" value="EFA81367.1"/>
    <property type="molecule type" value="Genomic_DNA"/>
</dbReference>
<keyword evidence="4 10" id="KW-0418">Kinase</keyword>
<dbReference type="PANTHER" id="PTHR10513">
    <property type="entry name" value="DEOXYNUCLEOSIDE KINASE"/>
    <property type="match status" value="1"/>
</dbReference>
<keyword evidence="3" id="KW-0547">Nucleotide-binding</keyword>
<dbReference type="FunCoup" id="D3B9Y0">
    <property type="interactions" value="46"/>
</dbReference>
<dbReference type="Proteomes" id="UP000001396">
    <property type="component" value="Unassembled WGS sequence"/>
</dbReference>
<comment type="similarity">
    <text evidence="1">Belongs to the DCK/DGK family.</text>
</comment>
<evidence type="ECO:0000313" key="11">
    <source>
        <dbReference type="Proteomes" id="UP000001396"/>
    </source>
</evidence>
<keyword evidence="11" id="KW-1185">Reference proteome</keyword>
<dbReference type="SUPFAM" id="SSF52540">
    <property type="entry name" value="P-loop containing nucleoside triphosphate hydrolases"/>
    <property type="match status" value="1"/>
</dbReference>
<dbReference type="PANTHER" id="PTHR10513:SF35">
    <property type="entry name" value="DEOXYADENOSINE KINASE"/>
    <property type="match status" value="1"/>
</dbReference>
<dbReference type="InterPro" id="IPR031314">
    <property type="entry name" value="DNK_dom"/>
</dbReference>
<dbReference type="FunFam" id="3.40.50.300:FF:000659">
    <property type="entry name" value="Deoxyguanosine kinase"/>
    <property type="match status" value="1"/>
</dbReference>
<feature type="domain" description="SAYSvFN" evidence="9">
    <location>
        <begin position="266"/>
        <end position="305"/>
    </location>
</feature>
<dbReference type="Gene3D" id="3.40.50.300">
    <property type="entry name" value="P-loop containing nucleotide triphosphate hydrolases"/>
    <property type="match status" value="1"/>
</dbReference>
<evidence type="ECO:0000256" key="6">
    <source>
        <dbReference type="SAM" id="Phobius"/>
    </source>
</evidence>